<proteinExistence type="predicted"/>
<dbReference type="KEGG" id="sng:SNE_A19420"/>
<protein>
    <submittedName>
        <fullName evidence="1">Uncharacterized protein</fullName>
    </submittedName>
</protein>
<organism evidence="1 2">
    <name type="scientific">Simkania negevensis (strain ATCC VR-1471 / DSM 27360 / Z)</name>
    <dbReference type="NCBI Taxonomy" id="331113"/>
    <lineage>
        <taxon>Bacteria</taxon>
        <taxon>Pseudomonadati</taxon>
        <taxon>Chlamydiota</taxon>
        <taxon>Chlamydiia</taxon>
        <taxon>Parachlamydiales</taxon>
        <taxon>Simkaniaceae</taxon>
        <taxon>Simkania</taxon>
    </lineage>
</organism>
<dbReference type="STRING" id="331113.SNE_A19420"/>
<dbReference type="OrthoDB" id="19471at2"/>
<dbReference type="EMBL" id="FR872582">
    <property type="protein sequence ID" value="CCB89819.1"/>
    <property type="molecule type" value="Genomic_DNA"/>
</dbReference>
<keyword evidence="2" id="KW-1185">Reference proteome</keyword>
<evidence type="ECO:0000313" key="1">
    <source>
        <dbReference type="EMBL" id="CCB89819.1"/>
    </source>
</evidence>
<name>F8L3G3_SIMNZ</name>
<reference key="1">
    <citation type="journal article" date="2011" name="Mol. Biol. Evol.">
        <title>Unity in variety -- the pan-genome of the Chlamydiae.</title>
        <authorList>
            <person name="Collingro A."/>
            <person name="Tischler P."/>
            <person name="Weinmaier T."/>
            <person name="Penz T."/>
            <person name="Heinz E."/>
            <person name="Brunham R.C."/>
            <person name="Read T.D."/>
            <person name="Bavoil P.M."/>
            <person name="Sachse K."/>
            <person name="Kahane S."/>
            <person name="Friedman M.G."/>
            <person name="Rattei T."/>
            <person name="Myers G.S.A."/>
            <person name="Horn M."/>
        </authorList>
    </citation>
    <scope>NUCLEOTIDE SEQUENCE</scope>
    <source>
        <strain>Z</strain>
    </source>
</reference>
<evidence type="ECO:0000313" key="2">
    <source>
        <dbReference type="Proteomes" id="UP000000496"/>
    </source>
</evidence>
<sequence length="872" mass="100238">MALLGDFEFQSKTFPDLEQVINGFHEKSFLELNIHEKSDAISRTLYNLIQKEEGPTFLLGAVVDYISRIKREAVIESYSFSSFELWLNQFSGLTKEENYRIRAKIVGKWVPRDTYQIYFPIGMGKTYRGTHFVTAHMSPDLDTTVASFWGWIDSFAARVSEGLHVWNVPGGPPYTQVEITLLFKDLFGSEIFNCIAKTRLSLTVTSLDLMTQTGMSKRGTEHLALSFDHERTRNAVVVVDDQGYYLGDWRSIDVEGVRQIVMSLNNCLMWLESNLHIHLISCFAKTDLSVSHISKVIRDILNVKIGECEPAKELPQKQLQFVHDYLFKVLRVEKGIEATFEDFALSMEKMGIVNFTQIITWLKSLIESDLFDASGKLTENRPRIFNQLEVLVKMLAEAFHSIRRFVDRLEIAFKIKTEVFGFVPQYLSHRTDVEEIRSKIGNYTYLTVNRTDVDGRLVPIGLVQAADLQKEPLGTVTLRDFCNREEMNIPSYLEVISVIDHHKSTLNTDMPPRAIISDAQSSNAIVAQMAFQVNDMYGTGGMTLEQVEAQLKELEKDLSTSVSIRKMQRLLQRKKVIQSDCYHYIDSKREFAEYLHFVYAILDDTDLLTKVTRIDVEIMASLLNRLKSLIERKEMEIVDFDDITEDHDFTKKAASRLLQNKDFYSLYSKVYLHKEQSVGENLEDCAKGLKSNIFSDTKILNMGNRVSQTKIFARNYTTFETYANELRRIWYQNAQNAFESNHEQLLHLHMISTVTSADDLFKGKEISYWHQDELWIWIPPVDGAAEKLKLFLSSFKSSPKIQAIGNWNIEFLGENAKELSQIFKESFLKIPQKMPDSKTAKGELPIAVLRYDAGRLNSRKGMIAPFLPKLSQ</sequence>
<dbReference type="eggNOG" id="ENOG502Z99Z">
    <property type="taxonomic scope" value="Bacteria"/>
</dbReference>
<dbReference type="AlphaFoldDB" id="F8L3G3"/>
<dbReference type="RefSeq" id="WP_013944285.1">
    <property type="nucleotide sequence ID" value="NC_015713.1"/>
</dbReference>
<reference evidence="1 2" key="2">
    <citation type="journal article" date="2011" name="Mol. Biol. Evol.">
        <title>Unity in variety--the pan-genome of the Chlamydiae.</title>
        <authorList>
            <person name="Collingro A."/>
            <person name="Tischler P."/>
            <person name="Weinmaier T."/>
            <person name="Penz T."/>
            <person name="Heinz E."/>
            <person name="Brunham R.C."/>
            <person name="Read T.D."/>
            <person name="Bavoil P.M."/>
            <person name="Sachse K."/>
            <person name="Kahane S."/>
            <person name="Friedman M.G."/>
            <person name="Rattei T."/>
            <person name="Myers G.S."/>
            <person name="Horn M."/>
        </authorList>
    </citation>
    <scope>NUCLEOTIDE SEQUENCE [LARGE SCALE GENOMIC DNA]</scope>
    <source>
        <strain evidence="2">ATCC VR-1471 / Z</strain>
    </source>
</reference>
<dbReference type="Proteomes" id="UP000000496">
    <property type="component" value="Chromosome gsn.131"/>
</dbReference>
<dbReference type="HOGENOM" id="CLU_325668_0_0_0"/>
<gene>
    <name evidence="1" type="ordered locus">SNE_A19420</name>
</gene>
<accession>F8L3G3</accession>